<dbReference type="PANTHER" id="PTHR38782:SF1">
    <property type="entry name" value="SIGMA-E FACTOR REGULATORY PROTEIN RSEB"/>
    <property type="match status" value="1"/>
</dbReference>
<evidence type="ECO:0000259" key="6">
    <source>
        <dbReference type="Pfam" id="PF03888"/>
    </source>
</evidence>
<dbReference type="Gene3D" id="2.50.20.10">
    <property type="entry name" value="Lipoprotein localisation LolA/LolB/LppX"/>
    <property type="match status" value="1"/>
</dbReference>
<feature type="chain" id="PRO_5025498297" evidence="5">
    <location>
        <begin position="22"/>
        <end position="324"/>
    </location>
</feature>
<dbReference type="InterPro" id="IPR005588">
    <property type="entry name" value="MucB_RseB"/>
</dbReference>
<name>A0A6C1B7P2_9RHOO</name>
<accession>A0A6C1B7P2</accession>
<dbReference type="GO" id="GO:0045152">
    <property type="term" value="F:antisigma factor binding"/>
    <property type="evidence" value="ECO:0007669"/>
    <property type="project" value="TreeGrafter"/>
</dbReference>
<dbReference type="GO" id="GO:0032885">
    <property type="term" value="P:regulation of polysaccharide biosynthetic process"/>
    <property type="evidence" value="ECO:0007669"/>
    <property type="project" value="TreeGrafter"/>
</dbReference>
<evidence type="ECO:0000313" key="8">
    <source>
        <dbReference type="EMBL" id="QID19782.1"/>
    </source>
</evidence>
<feature type="signal peptide" evidence="5">
    <location>
        <begin position="1"/>
        <end position="21"/>
    </location>
</feature>
<dbReference type="EMBL" id="CP048836">
    <property type="protein sequence ID" value="QID19782.1"/>
    <property type="molecule type" value="Genomic_DNA"/>
</dbReference>
<dbReference type="Pfam" id="PF17188">
    <property type="entry name" value="MucB_RseB_C"/>
    <property type="match status" value="1"/>
</dbReference>
<proteinExistence type="inferred from homology"/>
<evidence type="ECO:0000259" key="7">
    <source>
        <dbReference type="Pfam" id="PF17188"/>
    </source>
</evidence>
<dbReference type="AlphaFoldDB" id="A0A6C1B7P2"/>
<keyword evidence="4" id="KW-0574">Periplasm</keyword>
<dbReference type="PIRSF" id="PIRSF005427">
    <property type="entry name" value="RseB"/>
    <property type="match status" value="1"/>
</dbReference>
<feature type="domain" description="MucB/RseB C-terminal" evidence="7">
    <location>
        <begin position="223"/>
        <end position="319"/>
    </location>
</feature>
<gene>
    <name evidence="8" type="ORF">G3580_08980</name>
</gene>
<reference evidence="8 9" key="1">
    <citation type="submission" date="2020-02" db="EMBL/GenBank/DDBJ databases">
        <title>Nitrogenibacter mangrovi gen. nov., sp. nov. isolated from mangrove sediment, a denitrifying betaproteobacterium.</title>
        <authorList>
            <person name="Liao H."/>
            <person name="Tian Y."/>
        </authorList>
    </citation>
    <scope>NUCLEOTIDE SEQUENCE [LARGE SCALE GENOMIC DNA]</scope>
    <source>
        <strain evidence="8 9">M9-3-2</strain>
    </source>
</reference>
<sequence length="324" mass="35502">MLRGLFAVLVVLAGWTTPVVAQGSDDALGWLERMAGAARQLNYVGTFTYLSDQRFETMRIAHALRGDGEVERLETLDGSPREVIRKNGEVRCVLPGLKTVIIDRQGRRRAFPGRLPVSVGQLGEHYRFVKGAEGRVAGRMSQSVRLEPLDNLRFGHELWADLETGLLLKARVLDEKGKVVEQFVFNDVHIGGDVDAAQLQGQYDAGSDWHVVNARGNEAEVASVHWTLSEVVPGYRLVSTVRRAVTGESNDVLHMVYSDGLAHISVFIEPASKGDEQAPATGFLTAGSIGVYARNYAGYRLTVLGEAPKEALRRVGDGMEYQGD</sequence>
<evidence type="ECO:0000256" key="2">
    <source>
        <dbReference type="ARBA" id="ARBA00008150"/>
    </source>
</evidence>
<comment type="subcellular location">
    <subcellularLocation>
        <location evidence="1">Periplasm</location>
    </subcellularLocation>
</comment>
<dbReference type="Proteomes" id="UP000501991">
    <property type="component" value="Chromosome"/>
</dbReference>
<feature type="domain" description="MucB/RseB N-terminal" evidence="6">
    <location>
        <begin position="27"/>
        <end position="200"/>
    </location>
</feature>
<evidence type="ECO:0000256" key="5">
    <source>
        <dbReference type="SAM" id="SignalP"/>
    </source>
</evidence>
<comment type="similarity">
    <text evidence="2">Belongs to the RseB family.</text>
</comment>
<keyword evidence="3 5" id="KW-0732">Signal</keyword>
<protein>
    <submittedName>
        <fullName evidence="8">Siderophore-interacting protein</fullName>
    </submittedName>
</protein>
<dbReference type="InterPro" id="IPR033436">
    <property type="entry name" value="MucB/RseB_C"/>
</dbReference>
<dbReference type="GO" id="GO:0030288">
    <property type="term" value="C:outer membrane-bounded periplasmic space"/>
    <property type="evidence" value="ECO:0007669"/>
    <property type="project" value="TreeGrafter"/>
</dbReference>
<dbReference type="PANTHER" id="PTHR38782">
    <property type="match status" value="1"/>
</dbReference>
<evidence type="ECO:0000256" key="3">
    <source>
        <dbReference type="ARBA" id="ARBA00022729"/>
    </source>
</evidence>
<evidence type="ECO:0000256" key="4">
    <source>
        <dbReference type="ARBA" id="ARBA00022764"/>
    </source>
</evidence>
<keyword evidence="9" id="KW-1185">Reference proteome</keyword>
<dbReference type="Gene3D" id="3.30.200.100">
    <property type="entry name" value="MucB/RseB, C-terminal domain"/>
    <property type="match status" value="1"/>
</dbReference>
<dbReference type="CDD" id="cd16327">
    <property type="entry name" value="RseB"/>
    <property type="match status" value="1"/>
</dbReference>
<dbReference type="InterPro" id="IPR038484">
    <property type="entry name" value="MucB/RseB_C_sf"/>
</dbReference>
<dbReference type="InterPro" id="IPR033434">
    <property type="entry name" value="MucB/RseB_N"/>
</dbReference>
<evidence type="ECO:0000313" key="9">
    <source>
        <dbReference type="Proteomes" id="UP000501991"/>
    </source>
</evidence>
<dbReference type="Pfam" id="PF03888">
    <property type="entry name" value="MucB_RseB"/>
    <property type="match status" value="1"/>
</dbReference>
<organism evidence="8 9">
    <name type="scientific">Nitrogeniibacter mangrovi</name>
    <dbReference type="NCBI Taxonomy" id="2016596"/>
    <lineage>
        <taxon>Bacteria</taxon>
        <taxon>Pseudomonadati</taxon>
        <taxon>Pseudomonadota</taxon>
        <taxon>Betaproteobacteria</taxon>
        <taxon>Rhodocyclales</taxon>
        <taxon>Zoogloeaceae</taxon>
        <taxon>Nitrogeniibacter</taxon>
    </lineage>
</organism>
<evidence type="ECO:0000256" key="1">
    <source>
        <dbReference type="ARBA" id="ARBA00004418"/>
    </source>
</evidence>
<dbReference type="KEGG" id="azq:G3580_08980"/>